<evidence type="ECO:0000313" key="3">
    <source>
        <dbReference type="Proteomes" id="UP001207918"/>
    </source>
</evidence>
<dbReference type="Pfam" id="PF00378">
    <property type="entry name" value="ECH_1"/>
    <property type="match status" value="1"/>
</dbReference>
<dbReference type="SUPFAM" id="SSF52096">
    <property type="entry name" value="ClpP/crotonase"/>
    <property type="match status" value="1"/>
</dbReference>
<keyword evidence="1" id="KW-0456">Lyase</keyword>
<sequence>MSILKVEFKNNICLATVNRPPVHNAINFDIMAELETLLEKLETNEETRALILTGCGRQTFISGGDLREFHSLKTEQEAERMAKRMLSILARIEKLPCWTIASINGAAYGGGWEMMLAFDFRIATSDATFGFTQSKFYLPPGWGGLTRLVERVGRSTALRWLGEAATVDTEEALSEGLIDRVSNPGQLEADTQNWAQDLTRTDRAFIKNLKEGALQFTKSRWKAIEAELDSFAQFWESDEHQQRVESFLGEN</sequence>
<dbReference type="PANTHER" id="PTHR11941">
    <property type="entry name" value="ENOYL-COA HYDRATASE-RELATED"/>
    <property type="match status" value="1"/>
</dbReference>
<organism evidence="2 3">
    <name type="scientific">Fodinibius salsisoli</name>
    <dbReference type="NCBI Taxonomy" id="2820877"/>
    <lineage>
        <taxon>Bacteria</taxon>
        <taxon>Pseudomonadati</taxon>
        <taxon>Balneolota</taxon>
        <taxon>Balneolia</taxon>
        <taxon>Balneolales</taxon>
        <taxon>Balneolaceae</taxon>
        <taxon>Fodinibius</taxon>
    </lineage>
</organism>
<name>A0ABT3PMP4_9BACT</name>
<dbReference type="CDD" id="cd06558">
    <property type="entry name" value="crotonase-like"/>
    <property type="match status" value="1"/>
</dbReference>
<accession>A0ABT3PMP4</accession>
<comment type="caution">
    <text evidence="2">The sequence shown here is derived from an EMBL/GenBank/DDBJ whole genome shotgun (WGS) entry which is preliminary data.</text>
</comment>
<evidence type="ECO:0000256" key="1">
    <source>
        <dbReference type="ARBA" id="ARBA00023239"/>
    </source>
</evidence>
<dbReference type="Gene3D" id="3.90.226.10">
    <property type="entry name" value="2-enoyl-CoA Hydratase, Chain A, domain 1"/>
    <property type="match status" value="1"/>
</dbReference>
<dbReference type="InterPro" id="IPR029045">
    <property type="entry name" value="ClpP/crotonase-like_dom_sf"/>
</dbReference>
<dbReference type="EMBL" id="JAGGJA010000005">
    <property type="protein sequence ID" value="MCW9706988.1"/>
    <property type="molecule type" value="Genomic_DNA"/>
</dbReference>
<keyword evidence="3" id="KW-1185">Reference proteome</keyword>
<dbReference type="Proteomes" id="UP001207918">
    <property type="component" value="Unassembled WGS sequence"/>
</dbReference>
<reference evidence="2 3" key="1">
    <citation type="submission" date="2021-03" db="EMBL/GenBank/DDBJ databases">
        <title>Aliifodinibius sp. nov., a new bacterium isolated from saline soil.</title>
        <authorList>
            <person name="Galisteo C."/>
            <person name="De La Haba R."/>
            <person name="Sanchez-Porro C."/>
            <person name="Ventosa A."/>
        </authorList>
    </citation>
    <scope>NUCLEOTIDE SEQUENCE [LARGE SCALE GENOMIC DNA]</scope>
    <source>
        <strain evidence="2 3">1BSP15-2V2</strain>
    </source>
</reference>
<dbReference type="RefSeq" id="WP_265765742.1">
    <property type="nucleotide sequence ID" value="NZ_JAGGJA010000005.1"/>
</dbReference>
<protein>
    <submittedName>
        <fullName evidence="2">Enoyl-CoA hydratase/isomerase family protein</fullName>
    </submittedName>
</protein>
<dbReference type="InterPro" id="IPR001753">
    <property type="entry name" value="Enoyl-CoA_hydra/iso"/>
</dbReference>
<proteinExistence type="predicted"/>
<dbReference type="PANTHER" id="PTHR11941:SF27">
    <property type="entry name" value="ETHYLMALONYL-COA DECARBOXYLASE"/>
    <property type="match status" value="1"/>
</dbReference>
<gene>
    <name evidence="2" type="ORF">J6I44_08975</name>
</gene>
<evidence type="ECO:0000313" key="2">
    <source>
        <dbReference type="EMBL" id="MCW9706988.1"/>
    </source>
</evidence>